<dbReference type="Proteomes" id="UP001314170">
    <property type="component" value="Unassembled WGS sequence"/>
</dbReference>
<organism evidence="2 3">
    <name type="scientific">Dovyalis caffra</name>
    <dbReference type="NCBI Taxonomy" id="77055"/>
    <lineage>
        <taxon>Eukaryota</taxon>
        <taxon>Viridiplantae</taxon>
        <taxon>Streptophyta</taxon>
        <taxon>Embryophyta</taxon>
        <taxon>Tracheophyta</taxon>
        <taxon>Spermatophyta</taxon>
        <taxon>Magnoliopsida</taxon>
        <taxon>eudicotyledons</taxon>
        <taxon>Gunneridae</taxon>
        <taxon>Pentapetalae</taxon>
        <taxon>rosids</taxon>
        <taxon>fabids</taxon>
        <taxon>Malpighiales</taxon>
        <taxon>Salicaceae</taxon>
        <taxon>Flacourtieae</taxon>
        <taxon>Dovyalis</taxon>
    </lineage>
</organism>
<evidence type="ECO:0000313" key="3">
    <source>
        <dbReference type="Proteomes" id="UP001314170"/>
    </source>
</evidence>
<gene>
    <name evidence="2" type="ORF">DCAF_LOCUS1458</name>
</gene>
<protein>
    <submittedName>
        <fullName evidence="2">Uncharacterized protein</fullName>
    </submittedName>
</protein>
<evidence type="ECO:0000313" key="2">
    <source>
        <dbReference type="EMBL" id="CAK7323828.1"/>
    </source>
</evidence>
<comment type="caution">
    <text evidence="2">The sequence shown here is derived from an EMBL/GenBank/DDBJ whole genome shotgun (WGS) entry which is preliminary data.</text>
</comment>
<dbReference type="EMBL" id="CAWUPB010000169">
    <property type="protein sequence ID" value="CAK7323828.1"/>
    <property type="molecule type" value="Genomic_DNA"/>
</dbReference>
<accession>A0AAV1QS27</accession>
<keyword evidence="1" id="KW-0472">Membrane</keyword>
<keyword evidence="1" id="KW-1133">Transmembrane helix</keyword>
<proteinExistence type="predicted"/>
<reference evidence="2 3" key="1">
    <citation type="submission" date="2024-01" db="EMBL/GenBank/DDBJ databases">
        <authorList>
            <person name="Waweru B."/>
        </authorList>
    </citation>
    <scope>NUCLEOTIDE SEQUENCE [LARGE SCALE GENOMIC DNA]</scope>
</reference>
<name>A0AAV1QS27_9ROSI</name>
<feature type="transmembrane region" description="Helical" evidence="1">
    <location>
        <begin position="30"/>
        <end position="54"/>
    </location>
</feature>
<dbReference type="AlphaFoldDB" id="A0AAV1QS27"/>
<sequence>MHRPPPLVRGLALISSMSSRSSSPVRLSLLVYLLVWVGFGFGFGWAIWALLSLVRLRCSLARRLVGFGSYAFVGLPPFGPRPADSPSPPLYGLLARRLIF</sequence>
<evidence type="ECO:0000256" key="1">
    <source>
        <dbReference type="SAM" id="Phobius"/>
    </source>
</evidence>
<keyword evidence="3" id="KW-1185">Reference proteome</keyword>
<keyword evidence="1" id="KW-0812">Transmembrane</keyword>